<dbReference type="EMBL" id="JBCLYO010000003">
    <property type="protein sequence ID" value="KAL0091416.1"/>
    <property type="molecule type" value="Genomic_DNA"/>
</dbReference>
<dbReference type="Pfam" id="PF10452">
    <property type="entry name" value="TCO89"/>
    <property type="match status" value="1"/>
</dbReference>
<accession>A0ABR3B8J0</accession>
<feature type="region of interest" description="Disordered" evidence="1">
    <location>
        <begin position="355"/>
        <end position="379"/>
    </location>
</feature>
<dbReference type="InterPro" id="IPR018857">
    <property type="entry name" value="TORC1_cplx_su_TCO89"/>
</dbReference>
<sequence>MTDTSPAKPATAEPETSIASKNPCLVSKESPAQMPLPSPTMSTGTVAHVSHKKPTRHHVKRKSGGRVHVTKLAPMARAHSSTAVHTDTEIDGDHDNERKPMRRSQSQRSLNRLSSLDRKGGLVPMTKSKPQPSPSPPTTPPPPQQQQQQQQQQPEPEPEPEPETQQERQIQPSSPQQQQQLLQPLQKKQQQSQRPQQQRHISGGNPGFTVSRNAPAAPVEQTFNAVANNLVVPEKASTTTNATAATVVIDPRKKPLLRSQFVEEEEAPTRPRAHMSNVASAASSQPAGMTRTQQKLMLQRQHTLVDDENNLAHPRNMIRLTRELERMGREYRCVRRYQDPMMDSLKRCTFSQSAVTSSTAPTASQSDSITSSSTSPRPHHALRRQLLTLKTPAQSAQNSSRQNARWSAGAFLDRMLNH</sequence>
<comment type="caution">
    <text evidence="2">The sequence shown here is derived from an EMBL/GenBank/DDBJ whole genome shotgun (WGS) entry which is preliminary data.</text>
</comment>
<dbReference type="PANTHER" id="PTHR22794:SF2">
    <property type="entry name" value="THAP DOMAIN-CONTAINING PROTEIN 11"/>
    <property type="match status" value="1"/>
</dbReference>
<reference evidence="2 3" key="1">
    <citation type="submission" date="2024-04" db="EMBL/GenBank/DDBJ databases">
        <title>Symmetric and asymmetric DNA N6-adenine methylation regulates different biological responses in Mucorales.</title>
        <authorList>
            <consortium name="Lawrence Berkeley National Laboratory"/>
            <person name="Lax C."/>
            <person name="Mondo S.J."/>
            <person name="Osorio-Concepcion M."/>
            <person name="Muszewska A."/>
            <person name="Corrochano-Luque M."/>
            <person name="Gutierrez G."/>
            <person name="Riley R."/>
            <person name="Lipzen A."/>
            <person name="Guo J."/>
            <person name="Hundley H."/>
            <person name="Amirebrahimi M."/>
            <person name="Ng V."/>
            <person name="Lorenzo-Gutierrez D."/>
            <person name="Binder U."/>
            <person name="Yang J."/>
            <person name="Song Y."/>
            <person name="Canovas D."/>
            <person name="Navarro E."/>
            <person name="Freitag M."/>
            <person name="Gabaldon T."/>
            <person name="Grigoriev I.V."/>
            <person name="Corrochano L.M."/>
            <person name="Nicolas F.E."/>
            <person name="Garre V."/>
        </authorList>
    </citation>
    <scope>NUCLEOTIDE SEQUENCE [LARGE SCALE GENOMIC DNA]</scope>
    <source>
        <strain evidence="2 3">L51</strain>
    </source>
</reference>
<feature type="compositionally biased region" description="Basic residues" evidence="1">
    <location>
        <begin position="49"/>
        <end position="69"/>
    </location>
</feature>
<feature type="compositionally biased region" description="Low complexity" evidence="1">
    <location>
        <begin position="355"/>
        <end position="375"/>
    </location>
</feature>
<dbReference type="PANTHER" id="PTHR22794">
    <property type="entry name" value="THAP DOMAIN PROTEIN 11"/>
    <property type="match status" value="1"/>
</dbReference>
<feature type="region of interest" description="Disordered" evidence="1">
    <location>
        <begin position="263"/>
        <end position="288"/>
    </location>
</feature>
<feature type="compositionally biased region" description="Low complexity" evidence="1">
    <location>
        <begin position="145"/>
        <end position="154"/>
    </location>
</feature>
<feature type="compositionally biased region" description="Polar residues" evidence="1">
    <location>
        <begin position="277"/>
        <end position="288"/>
    </location>
</feature>
<dbReference type="Proteomes" id="UP001448207">
    <property type="component" value="Unassembled WGS sequence"/>
</dbReference>
<feature type="compositionally biased region" description="Low complexity" evidence="1">
    <location>
        <begin position="167"/>
        <end position="199"/>
    </location>
</feature>
<feature type="compositionally biased region" description="Basic and acidic residues" evidence="1">
    <location>
        <begin position="86"/>
        <end position="99"/>
    </location>
</feature>
<protein>
    <submittedName>
        <fullName evidence="2">Uncharacterized protein</fullName>
    </submittedName>
</protein>
<feature type="compositionally biased region" description="Pro residues" evidence="1">
    <location>
        <begin position="131"/>
        <end position="144"/>
    </location>
</feature>
<gene>
    <name evidence="2" type="ORF">J3Q64DRAFT_1315154</name>
</gene>
<proteinExistence type="predicted"/>
<feature type="region of interest" description="Disordered" evidence="1">
    <location>
        <begin position="1"/>
        <end position="213"/>
    </location>
</feature>
<feature type="compositionally biased region" description="Low complexity" evidence="1">
    <location>
        <begin position="103"/>
        <end position="114"/>
    </location>
</feature>
<evidence type="ECO:0000256" key="1">
    <source>
        <dbReference type="SAM" id="MobiDB-lite"/>
    </source>
</evidence>
<organism evidence="2 3">
    <name type="scientific">Phycomyces blakesleeanus</name>
    <dbReference type="NCBI Taxonomy" id="4837"/>
    <lineage>
        <taxon>Eukaryota</taxon>
        <taxon>Fungi</taxon>
        <taxon>Fungi incertae sedis</taxon>
        <taxon>Mucoromycota</taxon>
        <taxon>Mucoromycotina</taxon>
        <taxon>Mucoromycetes</taxon>
        <taxon>Mucorales</taxon>
        <taxon>Phycomycetaceae</taxon>
        <taxon>Phycomyces</taxon>
    </lineage>
</organism>
<evidence type="ECO:0000313" key="2">
    <source>
        <dbReference type="EMBL" id="KAL0091416.1"/>
    </source>
</evidence>
<evidence type="ECO:0000313" key="3">
    <source>
        <dbReference type="Proteomes" id="UP001448207"/>
    </source>
</evidence>
<name>A0ABR3B8J0_PHYBL</name>
<keyword evidence="3" id="KW-1185">Reference proteome</keyword>